<keyword evidence="2" id="KW-0732">Signal</keyword>
<dbReference type="VEuPathDB" id="MicrosporidiaDB:EDEG_02110"/>
<dbReference type="AlphaFoldDB" id="J8ZVB2"/>
<evidence type="ECO:0000256" key="1">
    <source>
        <dbReference type="SAM" id="MobiDB-lite"/>
    </source>
</evidence>
<name>J8ZVB2_EDHAE</name>
<comment type="caution">
    <text evidence="3">The sequence shown here is derived from an EMBL/GenBank/DDBJ whole genome shotgun (WGS) entry which is preliminary data.</text>
</comment>
<reference evidence="3 4" key="1">
    <citation type="submission" date="2011-08" db="EMBL/GenBank/DDBJ databases">
        <authorList>
            <person name="Liu Z.J."/>
            <person name="Shi F.L."/>
            <person name="Lu J.Q."/>
            <person name="Li M."/>
            <person name="Wang Z.L."/>
        </authorList>
    </citation>
    <scope>NUCLEOTIDE SEQUENCE [LARGE SCALE GENOMIC DNA]</scope>
    <source>
        <strain evidence="3 4">USNM 41457</strain>
    </source>
</reference>
<dbReference type="FunCoup" id="J8ZVB2">
    <property type="interactions" value="147"/>
</dbReference>
<feature type="compositionally biased region" description="Polar residues" evidence="1">
    <location>
        <begin position="287"/>
        <end position="298"/>
    </location>
</feature>
<feature type="signal peptide" evidence="2">
    <location>
        <begin position="1"/>
        <end position="20"/>
    </location>
</feature>
<evidence type="ECO:0000256" key="2">
    <source>
        <dbReference type="SAM" id="SignalP"/>
    </source>
</evidence>
<sequence>MNNTVIKMIILFSNMLSVLTMNSRTTNQALSKHNVPQSSMLFSENNASVNTVYPSNLKKHDCLNHNVNDSICAKDNKRKCKKNHYEEQGIKKIKLEKPSYQRLESVIKQSTVLEEKTEQKDVQKSDAVTQDQKNTYKIANNDAITTKQTSSDSLTKKPINSLLNHSLIIQKQKPDGTNLEIDKNDLFKNSQSTSAIVSDVIITQKSTEQNTKQNSSLQYISPFFLRKKADLRESVIKYASKQINRCEQQENTNIFGLLSKNFDGNDNSPLDLSVRKKTKLSDDTSEKQLNSGVNPSNTIKTEINANRMHNLGNEKHDQTQMQILMIGKCMNHNDVSVSFSHYDSSSQYMIENKSNDKGCTDQNTVVSISNDDKRNQRYCTEYCDNPITHECCSQNLQLVSTKTDDIKPKINSTDTFARNATNGLENLQKNNK</sequence>
<feature type="region of interest" description="Disordered" evidence="1">
    <location>
        <begin position="277"/>
        <end position="298"/>
    </location>
</feature>
<dbReference type="Proteomes" id="UP000003163">
    <property type="component" value="Unassembled WGS sequence"/>
</dbReference>
<feature type="chain" id="PRO_5003820874" evidence="2">
    <location>
        <begin position="21"/>
        <end position="432"/>
    </location>
</feature>
<evidence type="ECO:0000313" key="4">
    <source>
        <dbReference type="Proteomes" id="UP000003163"/>
    </source>
</evidence>
<proteinExistence type="predicted"/>
<protein>
    <submittedName>
        <fullName evidence="3">Uncharacterized protein</fullName>
    </submittedName>
</protein>
<keyword evidence="4" id="KW-1185">Reference proteome</keyword>
<evidence type="ECO:0000313" key="3">
    <source>
        <dbReference type="EMBL" id="EJW03568.1"/>
    </source>
</evidence>
<dbReference type="EMBL" id="AFBI03000035">
    <property type="protein sequence ID" value="EJW03568.1"/>
    <property type="molecule type" value="Genomic_DNA"/>
</dbReference>
<dbReference type="InParanoid" id="J8ZVB2"/>
<reference evidence="4" key="2">
    <citation type="submission" date="2015-07" db="EMBL/GenBank/DDBJ databases">
        <title>Contrasting host-pathogen interactions and genome evolution in two generalist and specialist microsporidian pathogens of mosquitoes.</title>
        <authorList>
            <consortium name="The Broad Institute Genomics Platform"/>
            <consortium name="The Broad Institute Genome Sequencing Center for Infectious Disease"/>
            <person name="Cuomo C.A."/>
            <person name="Sanscrainte N.D."/>
            <person name="Goldberg J.M."/>
            <person name="Heiman D."/>
            <person name="Young S."/>
            <person name="Zeng Q."/>
            <person name="Becnel J.J."/>
            <person name="Birren B.W."/>
        </authorList>
    </citation>
    <scope>NUCLEOTIDE SEQUENCE [LARGE SCALE GENOMIC DNA]</scope>
    <source>
        <strain evidence="4">USNM 41457</strain>
    </source>
</reference>
<dbReference type="HOGENOM" id="CLU_634633_0_0_1"/>
<organism evidence="3 4">
    <name type="scientific">Edhazardia aedis (strain USNM 41457)</name>
    <name type="common">Microsporidian parasite</name>
    <dbReference type="NCBI Taxonomy" id="1003232"/>
    <lineage>
        <taxon>Eukaryota</taxon>
        <taxon>Fungi</taxon>
        <taxon>Fungi incertae sedis</taxon>
        <taxon>Microsporidia</taxon>
        <taxon>Edhazardia</taxon>
    </lineage>
</organism>
<gene>
    <name evidence="3" type="ORF">EDEG_02110</name>
</gene>
<accession>J8ZVB2</accession>